<proteinExistence type="predicted"/>
<organism evidence="1 2">
    <name type="scientific">Croceicoccus naphthovorans</name>
    <dbReference type="NCBI Taxonomy" id="1348774"/>
    <lineage>
        <taxon>Bacteria</taxon>
        <taxon>Pseudomonadati</taxon>
        <taxon>Pseudomonadota</taxon>
        <taxon>Alphaproteobacteria</taxon>
        <taxon>Sphingomonadales</taxon>
        <taxon>Erythrobacteraceae</taxon>
        <taxon>Croceicoccus</taxon>
    </lineage>
</organism>
<evidence type="ECO:0008006" key="3">
    <source>
        <dbReference type="Google" id="ProtNLM"/>
    </source>
</evidence>
<evidence type="ECO:0000313" key="1">
    <source>
        <dbReference type="EMBL" id="AKM10289.1"/>
    </source>
</evidence>
<accession>A0A0G3XI53</accession>
<keyword evidence="2" id="KW-1185">Reference proteome</keyword>
<gene>
    <name evidence="1" type="ORF">AB433_10490</name>
</gene>
<dbReference type="Gene3D" id="3.40.50.300">
    <property type="entry name" value="P-loop containing nucleotide triphosphate hydrolases"/>
    <property type="match status" value="1"/>
</dbReference>
<dbReference type="EMBL" id="CP011770">
    <property type="protein sequence ID" value="AKM10289.1"/>
    <property type="molecule type" value="Genomic_DNA"/>
</dbReference>
<dbReference type="PATRIC" id="fig|1348774.3.peg.2202"/>
<dbReference type="KEGG" id="cna:AB433_10490"/>
<dbReference type="Proteomes" id="UP000035287">
    <property type="component" value="Chromosome"/>
</dbReference>
<dbReference type="AlphaFoldDB" id="A0A0G3XI53"/>
<evidence type="ECO:0000313" key="2">
    <source>
        <dbReference type="Proteomes" id="UP000035287"/>
    </source>
</evidence>
<protein>
    <recommendedName>
        <fullName evidence="3">Orc1-like AAA ATPase domain-containing protein</fullName>
    </recommendedName>
</protein>
<name>A0A0G3XI53_9SPHN</name>
<reference evidence="1 2" key="1">
    <citation type="submission" date="2015-06" db="EMBL/GenBank/DDBJ databases">
        <authorList>
            <person name="Zeng Y."/>
            <person name="Huang Y."/>
        </authorList>
    </citation>
    <scope>NUCLEOTIDE SEQUENCE [LARGE SCALE GENOMIC DNA]</scope>
    <source>
        <strain evidence="1 2">PQ-2</strain>
    </source>
</reference>
<sequence>MSTMREFDPGRQASWLLRSKVSQPRLAARVIARNRLIDLIDADLNRLIVIDASAGYGKSTLLLQLSAHFGLRGEFVSWLNIDETDRNTDNFLAGLISSIEAAGLRLPSLTDAVKSGFLNIRPLAALDQVLLAIEEANKAITLILDDYNHVVGSAVDGFLDALLARQPNNLRLIVAGRGRPGFRLEHLQSAGHALLLEKDRLRFTATEIEDYLGGRASQAEARLLALRTEGWPVAIQLALVWLEWTARNDWSGCVVS</sequence>
<dbReference type="InterPro" id="IPR027417">
    <property type="entry name" value="P-loop_NTPase"/>
</dbReference>
<dbReference type="SUPFAM" id="SSF52540">
    <property type="entry name" value="P-loop containing nucleoside triphosphate hydrolases"/>
    <property type="match status" value="1"/>
</dbReference>